<dbReference type="Pfam" id="PF01547">
    <property type="entry name" value="SBP_bac_1"/>
    <property type="match status" value="1"/>
</dbReference>
<dbReference type="PROSITE" id="PS51318">
    <property type="entry name" value="TAT"/>
    <property type="match status" value="1"/>
</dbReference>
<keyword evidence="1" id="KW-0732">Signal</keyword>
<evidence type="ECO:0000256" key="1">
    <source>
        <dbReference type="SAM" id="SignalP"/>
    </source>
</evidence>
<organism evidence="2 3">
    <name type="scientific">Leifsonia tongyongensis</name>
    <dbReference type="NCBI Taxonomy" id="1268043"/>
    <lineage>
        <taxon>Bacteria</taxon>
        <taxon>Bacillati</taxon>
        <taxon>Actinomycetota</taxon>
        <taxon>Actinomycetes</taxon>
        <taxon>Micrococcales</taxon>
        <taxon>Microbacteriaceae</taxon>
        <taxon>Leifsonia</taxon>
    </lineage>
</organism>
<dbReference type="RefSeq" id="WP_163291188.1">
    <property type="nucleotide sequence ID" value="NZ_JAAGWY010000005.1"/>
</dbReference>
<dbReference type="PROSITE" id="PS51257">
    <property type="entry name" value="PROKAR_LIPOPROTEIN"/>
    <property type="match status" value="1"/>
</dbReference>
<dbReference type="Gene3D" id="3.40.190.10">
    <property type="entry name" value="Periplasmic binding protein-like II"/>
    <property type="match status" value="2"/>
</dbReference>
<comment type="caution">
    <text evidence="2">The sequence shown here is derived from an EMBL/GenBank/DDBJ whole genome shotgun (WGS) entry which is preliminary data.</text>
</comment>
<feature type="chain" id="PRO_5038561791" evidence="1">
    <location>
        <begin position="33"/>
        <end position="470"/>
    </location>
</feature>
<keyword evidence="3" id="KW-1185">Reference proteome</keyword>
<dbReference type="AlphaFoldDB" id="A0A6L9Y220"/>
<dbReference type="SUPFAM" id="SSF53850">
    <property type="entry name" value="Periplasmic binding protein-like II"/>
    <property type="match status" value="1"/>
</dbReference>
<dbReference type="InterPro" id="IPR050490">
    <property type="entry name" value="Bact_solute-bd_prot1"/>
</dbReference>
<reference evidence="2 3" key="1">
    <citation type="journal article" date="2014" name="J. Microbiol.">
        <title>Diaminobutyricibacter tongyongensis gen. nov., sp. nov. and Homoserinibacter gongjuensis gen. nov., sp. nov. belong to the family Microbacteriaceae.</title>
        <authorList>
            <person name="Kim S.J."/>
            <person name="Ahn J.H."/>
            <person name="Weon H.Y."/>
            <person name="Hamada M."/>
            <person name="Suzuki K."/>
            <person name="Kwon S.W."/>
        </authorList>
    </citation>
    <scope>NUCLEOTIDE SEQUENCE [LARGE SCALE GENOMIC DNA]</scope>
    <source>
        <strain evidence="2 3">NBRC 108724</strain>
    </source>
</reference>
<dbReference type="PROSITE" id="PS00163">
    <property type="entry name" value="FUMARATE_LYASES"/>
    <property type="match status" value="1"/>
</dbReference>
<dbReference type="EMBL" id="JAAGWY010000005">
    <property type="protein sequence ID" value="NEN07693.1"/>
    <property type="molecule type" value="Genomic_DNA"/>
</dbReference>
<evidence type="ECO:0000313" key="3">
    <source>
        <dbReference type="Proteomes" id="UP000474967"/>
    </source>
</evidence>
<dbReference type="PANTHER" id="PTHR43649:SF12">
    <property type="entry name" value="DIACETYLCHITOBIOSE BINDING PROTEIN DASA"/>
    <property type="match status" value="1"/>
</dbReference>
<sequence length="470" mass="50601">MPRTIRPARSTTSRRRLLKAGAIAIAVAAALAACTSSGTAGSTTGAPTGTLSYWYAPNTPDAKGVANFIKYNITPYQKKYPKVDLQAVQKNVNTINQQIQVALAAGKGPDIVTASGISNQITYAKAGYLSDLSSFATANKWSDTLLPWASEVSKVDGKTVTLPQGYETLLLFYNKTLFQKNGWTPPTNQQEVEDLAAKMEAQGITPFAAGNSDYPAGTEWLVSAFFNDVAGAAKVHDALTGSANWTDPAFADSINRLKSYFDKGWFGGGVKKYFSTTDPQKYTQFASGQAGMYISGSWEFVTLPDYFKKANSEFDWAPLPSLADGVPVTYPLSIGNVLSVNKNTKNAHAAELYLDWNLKDTKTMWDQVANTGSDAMPVKINPSEIPSNVDPKIAREYTELAKASEQGAVGYTTWTSWGGQADQYIVDNTDKVLAGSLSTTDYLNGLQAAYKGDVQKATLPTIYSTGKSLG</sequence>
<accession>A0A6L9Y220</accession>
<evidence type="ECO:0000313" key="2">
    <source>
        <dbReference type="EMBL" id="NEN07693.1"/>
    </source>
</evidence>
<dbReference type="PANTHER" id="PTHR43649">
    <property type="entry name" value="ARABINOSE-BINDING PROTEIN-RELATED"/>
    <property type="match status" value="1"/>
</dbReference>
<dbReference type="GO" id="GO:0003824">
    <property type="term" value="F:catalytic activity"/>
    <property type="evidence" value="ECO:0007669"/>
    <property type="project" value="InterPro"/>
</dbReference>
<protein>
    <submittedName>
        <fullName evidence="2">Extracellular solute-binding protein</fullName>
    </submittedName>
</protein>
<feature type="signal peptide" evidence="1">
    <location>
        <begin position="1"/>
        <end position="32"/>
    </location>
</feature>
<dbReference type="InterPro" id="IPR020557">
    <property type="entry name" value="Fumarate_lyase_CS"/>
</dbReference>
<dbReference type="Proteomes" id="UP000474967">
    <property type="component" value="Unassembled WGS sequence"/>
</dbReference>
<dbReference type="InterPro" id="IPR006311">
    <property type="entry name" value="TAT_signal"/>
</dbReference>
<gene>
    <name evidence="2" type="ORF">G3T36_17695</name>
</gene>
<name>A0A6L9Y220_9MICO</name>
<proteinExistence type="predicted"/>
<dbReference type="InterPro" id="IPR006059">
    <property type="entry name" value="SBP"/>
</dbReference>